<accession>A0ABW0NY94</accession>
<evidence type="ECO:0000313" key="2">
    <source>
        <dbReference type="EMBL" id="MFC5505475.1"/>
    </source>
</evidence>
<keyword evidence="3" id="KW-1185">Reference proteome</keyword>
<gene>
    <name evidence="2" type="ORF">ACFPN9_09420</name>
</gene>
<proteinExistence type="predicted"/>
<dbReference type="Proteomes" id="UP001596060">
    <property type="component" value="Unassembled WGS sequence"/>
</dbReference>
<feature type="region of interest" description="Disordered" evidence="1">
    <location>
        <begin position="1"/>
        <end position="41"/>
    </location>
</feature>
<feature type="compositionally biased region" description="Basic and acidic residues" evidence="1">
    <location>
        <begin position="1"/>
        <end position="15"/>
    </location>
</feature>
<evidence type="ECO:0000256" key="1">
    <source>
        <dbReference type="SAM" id="MobiDB-lite"/>
    </source>
</evidence>
<sequence>MDLLDGLHPDWRDARPGSPRKRPNRLPRQITRSGRSAHALRPSACEDDRLEITSRWPWRRSKITKETIVTDRNRKVGDIVWDEIMPTSGPLRGKTLGIKRGRVVDVLRDPRGRMSVRVEWEGDFEPHTGKLLTAAELPEHQRSSTKFDWGVMSAKEIGIIVKGGLLDGKDGDFSEAQCPELKALNPLYRLAIEDPTAAVVINPEHAPELSLEPA</sequence>
<organism evidence="2 3">
    <name type="scientific">Bosea massiliensis</name>
    <dbReference type="NCBI Taxonomy" id="151419"/>
    <lineage>
        <taxon>Bacteria</taxon>
        <taxon>Pseudomonadati</taxon>
        <taxon>Pseudomonadota</taxon>
        <taxon>Alphaproteobacteria</taxon>
        <taxon>Hyphomicrobiales</taxon>
        <taxon>Boseaceae</taxon>
        <taxon>Bosea</taxon>
    </lineage>
</organism>
<comment type="caution">
    <text evidence="2">The sequence shown here is derived from an EMBL/GenBank/DDBJ whole genome shotgun (WGS) entry which is preliminary data.</text>
</comment>
<reference evidence="3" key="1">
    <citation type="journal article" date="2019" name="Int. J. Syst. Evol. Microbiol.">
        <title>The Global Catalogue of Microorganisms (GCM) 10K type strain sequencing project: providing services to taxonomists for standard genome sequencing and annotation.</title>
        <authorList>
            <consortium name="The Broad Institute Genomics Platform"/>
            <consortium name="The Broad Institute Genome Sequencing Center for Infectious Disease"/>
            <person name="Wu L."/>
            <person name="Ma J."/>
        </authorList>
    </citation>
    <scope>NUCLEOTIDE SEQUENCE [LARGE SCALE GENOMIC DNA]</scope>
    <source>
        <strain evidence="3">CCUG 43117</strain>
    </source>
</reference>
<evidence type="ECO:0000313" key="3">
    <source>
        <dbReference type="Proteomes" id="UP001596060"/>
    </source>
</evidence>
<protein>
    <submittedName>
        <fullName evidence="2">Uncharacterized protein</fullName>
    </submittedName>
</protein>
<dbReference type="RefSeq" id="WP_377816633.1">
    <property type="nucleotide sequence ID" value="NZ_JBHSLU010000017.1"/>
</dbReference>
<dbReference type="EMBL" id="JBHSLU010000017">
    <property type="protein sequence ID" value="MFC5505475.1"/>
    <property type="molecule type" value="Genomic_DNA"/>
</dbReference>
<name>A0ABW0NY94_9HYPH</name>